<proteinExistence type="predicted"/>
<gene>
    <name evidence="1" type="ORF">ACFSW4_05785</name>
</gene>
<dbReference type="RefSeq" id="WP_377328044.1">
    <property type="nucleotide sequence ID" value="NZ_JBHUMZ010000016.1"/>
</dbReference>
<protein>
    <submittedName>
        <fullName evidence="1">Uncharacterized protein</fullName>
    </submittedName>
</protein>
<comment type="caution">
    <text evidence="1">The sequence shown here is derived from an EMBL/GenBank/DDBJ whole genome shotgun (WGS) entry which is preliminary data.</text>
</comment>
<organism evidence="1 2">
    <name type="scientific">Piscibacillus salipiscarius</name>
    <dbReference type="NCBI Taxonomy" id="299480"/>
    <lineage>
        <taxon>Bacteria</taxon>
        <taxon>Bacillati</taxon>
        <taxon>Bacillota</taxon>
        <taxon>Bacilli</taxon>
        <taxon>Bacillales</taxon>
        <taxon>Bacillaceae</taxon>
        <taxon>Piscibacillus</taxon>
    </lineage>
</organism>
<reference evidence="2" key="1">
    <citation type="journal article" date="2019" name="Int. J. Syst. Evol. Microbiol.">
        <title>The Global Catalogue of Microorganisms (GCM) 10K type strain sequencing project: providing services to taxonomists for standard genome sequencing and annotation.</title>
        <authorList>
            <consortium name="The Broad Institute Genomics Platform"/>
            <consortium name="The Broad Institute Genome Sequencing Center for Infectious Disease"/>
            <person name="Wu L."/>
            <person name="Ma J."/>
        </authorList>
    </citation>
    <scope>NUCLEOTIDE SEQUENCE [LARGE SCALE GENOMIC DNA]</scope>
    <source>
        <strain evidence="2">TISTR 1571</strain>
    </source>
</reference>
<evidence type="ECO:0000313" key="1">
    <source>
        <dbReference type="EMBL" id="MFD2638368.1"/>
    </source>
</evidence>
<name>A0ABW5Q8Z1_9BACI</name>
<keyword evidence="2" id="KW-1185">Reference proteome</keyword>
<sequence>MAQNQQVSLAKKLEILHQQVHSYAHDLETIMAGLEEHQNSHSIEYLHDTIKGALSDLESLYGELKGDGESDETLSEVFHRAHL</sequence>
<dbReference type="Proteomes" id="UP001597452">
    <property type="component" value="Unassembled WGS sequence"/>
</dbReference>
<evidence type="ECO:0000313" key="2">
    <source>
        <dbReference type="Proteomes" id="UP001597452"/>
    </source>
</evidence>
<accession>A0ABW5Q8Z1</accession>
<dbReference type="EMBL" id="JBHUMZ010000016">
    <property type="protein sequence ID" value="MFD2638368.1"/>
    <property type="molecule type" value="Genomic_DNA"/>
</dbReference>